<organism evidence="1 2">
    <name type="scientific">Amycolatopsis sulphurea</name>
    <dbReference type="NCBI Taxonomy" id="76022"/>
    <lineage>
        <taxon>Bacteria</taxon>
        <taxon>Bacillati</taxon>
        <taxon>Actinomycetota</taxon>
        <taxon>Actinomycetes</taxon>
        <taxon>Pseudonocardiales</taxon>
        <taxon>Pseudonocardiaceae</taxon>
        <taxon>Amycolatopsis</taxon>
    </lineage>
</organism>
<evidence type="ECO:0000313" key="1">
    <source>
        <dbReference type="EMBL" id="PFG48107.1"/>
    </source>
</evidence>
<keyword evidence="2" id="KW-1185">Reference proteome</keyword>
<comment type="caution">
    <text evidence="1">The sequence shown here is derived from an EMBL/GenBank/DDBJ whole genome shotgun (WGS) entry which is preliminary data.</text>
</comment>
<gene>
    <name evidence="1" type="ORF">ATK36_3181</name>
</gene>
<accession>A0A2A9F9K5</accession>
<reference evidence="1 2" key="1">
    <citation type="submission" date="2017-10" db="EMBL/GenBank/DDBJ databases">
        <title>Sequencing the genomes of 1000 actinobacteria strains.</title>
        <authorList>
            <person name="Klenk H.-P."/>
        </authorList>
    </citation>
    <scope>NUCLEOTIDE SEQUENCE [LARGE SCALE GENOMIC DNA]</scope>
    <source>
        <strain evidence="1 2">DSM 46092</strain>
    </source>
</reference>
<dbReference type="AlphaFoldDB" id="A0A2A9F9K5"/>
<dbReference type="Proteomes" id="UP000243542">
    <property type="component" value="Unassembled WGS sequence"/>
</dbReference>
<dbReference type="InterPro" id="IPR027417">
    <property type="entry name" value="P-loop_NTPase"/>
</dbReference>
<dbReference type="SUPFAM" id="SSF52540">
    <property type="entry name" value="P-loop containing nucleoside triphosphate hydrolases"/>
    <property type="match status" value="1"/>
</dbReference>
<evidence type="ECO:0000313" key="2">
    <source>
        <dbReference type="Proteomes" id="UP000243542"/>
    </source>
</evidence>
<dbReference type="EMBL" id="PDJK01000002">
    <property type="protein sequence ID" value="PFG48107.1"/>
    <property type="molecule type" value="Genomic_DNA"/>
</dbReference>
<evidence type="ECO:0008006" key="3">
    <source>
        <dbReference type="Google" id="ProtNLM"/>
    </source>
</evidence>
<dbReference type="RefSeq" id="WP_141544449.1">
    <property type="nucleotide sequence ID" value="NZ_JBIAKZ010000002.1"/>
</dbReference>
<dbReference type="Gene3D" id="3.40.50.300">
    <property type="entry name" value="P-loop containing nucleotide triphosphate hydrolases"/>
    <property type="match status" value="1"/>
</dbReference>
<name>A0A2A9F9K5_9PSEU</name>
<sequence length="181" mass="20191">MTQRSVGIVGRMRSGKDTAAGVLVRDYGYTRLGFADPLKAVAYETSPILREGEWLADVVDRVGWERTKDDYPEARRVLQRLGVSVRDTLGPDVWVKALTDRVRLVRGPVVVPDVRFRNEADELRGRGFVILRIQRPGLPGPDPHVSETESGAIRADATVINDSTPDALADRVHQFVKEYVL</sequence>
<proteinExistence type="predicted"/>
<protein>
    <recommendedName>
        <fullName evidence="3">Dephospho-CoA kinase</fullName>
    </recommendedName>
</protein>